<dbReference type="Proteomes" id="UP001199525">
    <property type="component" value="Unassembled WGS sequence"/>
</dbReference>
<dbReference type="InterPro" id="IPR038330">
    <property type="entry name" value="TspO/MBR-related_sf"/>
</dbReference>
<dbReference type="InterPro" id="IPR004307">
    <property type="entry name" value="TspO_MBR"/>
</dbReference>
<dbReference type="CDD" id="cd15904">
    <property type="entry name" value="TSPO_MBR"/>
    <property type="match status" value="1"/>
</dbReference>
<organism evidence="7 8">
    <name type="scientific">Nostoc favosum CHAB5714</name>
    <dbReference type="NCBI Taxonomy" id="2780399"/>
    <lineage>
        <taxon>Bacteria</taxon>
        <taxon>Bacillati</taxon>
        <taxon>Cyanobacteriota</taxon>
        <taxon>Cyanophyceae</taxon>
        <taxon>Nostocales</taxon>
        <taxon>Nostocaceae</taxon>
        <taxon>Nostoc</taxon>
        <taxon>Nostoc favosum</taxon>
    </lineage>
</organism>
<feature type="transmembrane region" description="Helical" evidence="6">
    <location>
        <begin position="127"/>
        <end position="149"/>
    </location>
</feature>
<dbReference type="RefSeq" id="WP_229482530.1">
    <property type="nucleotide sequence ID" value="NZ_JAIVFQ010000001.1"/>
</dbReference>
<comment type="caution">
    <text evidence="7">The sequence shown here is derived from an EMBL/GenBank/DDBJ whole genome shotgun (WGS) entry which is preliminary data.</text>
</comment>
<evidence type="ECO:0000313" key="8">
    <source>
        <dbReference type="Proteomes" id="UP001199525"/>
    </source>
</evidence>
<comment type="subcellular location">
    <subcellularLocation>
        <location evidence="1">Membrane</location>
        <topology evidence="1">Multi-pass membrane protein</topology>
    </subcellularLocation>
</comment>
<evidence type="ECO:0000256" key="1">
    <source>
        <dbReference type="ARBA" id="ARBA00004141"/>
    </source>
</evidence>
<keyword evidence="5 6" id="KW-0472">Membrane</keyword>
<keyword evidence="4 6" id="KW-1133">Transmembrane helix</keyword>
<accession>A0ABS8I204</accession>
<evidence type="ECO:0000256" key="6">
    <source>
        <dbReference type="SAM" id="Phobius"/>
    </source>
</evidence>
<feature type="transmembrane region" description="Helical" evidence="6">
    <location>
        <begin position="73"/>
        <end position="93"/>
    </location>
</feature>
<dbReference type="EMBL" id="JAIVFQ010000001">
    <property type="protein sequence ID" value="MCC5597844.1"/>
    <property type="molecule type" value="Genomic_DNA"/>
</dbReference>
<dbReference type="Pfam" id="PF03073">
    <property type="entry name" value="TspO_MBR"/>
    <property type="match status" value="1"/>
</dbReference>
<evidence type="ECO:0000313" key="7">
    <source>
        <dbReference type="EMBL" id="MCC5597844.1"/>
    </source>
</evidence>
<keyword evidence="8" id="KW-1185">Reference proteome</keyword>
<protein>
    <submittedName>
        <fullName evidence="7">TspO/MBR family protein</fullName>
    </submittedName>
</protein>
<dbReference type="PIRSF" id="PIRSF005859">
    <property type="entry name" value="PBR"/>
    <property type="match status" value="1"/>
</dbReference>
<keyword evidence="3 6" id="KW-0812">Transmembrane</keyword>
<evidence type="ECO:0000256" key="4">
    <source>
        <dbReference type="ARBA" id="ARBA00022989"/>
    </source>
</evidence>
<gene>
    <name evidence="7" type="ORF">LC586_00940</name>
</gene>
<dbReference type="Gene3D" id="1.20.1260.100">
    <property type="entry name" value="TspO/MBR protein"/>
    <property type="match status" value="1"/>
</dbReference>
<evidence type="ECO:0000256" key="3">
    <source>
        <dbReference type="ARBA" id="ARBA00022692"/>
    </source>
</evidence>
<evidence type="ECO:0000256" key="5">
    <source>
        <dbReference type="ARBA" id="ARBA00023136"/>
    </source>
</evidence>
<evidence type="ECO:0000256" key="2">
    <source>
        <dbReference type="ARBA" id="ARBA00007524"/>
    </source>
</evidence>
<reference evidence="7 8" key="1">
    <citation type="journal article" date="2021" name="Microorganisms">
        <title>Genome Evolution of Filamentous Cyanobacterium Nostoc Species: From Facultative Symbiosis to Free Living.</title>
        <authorList>
            <person name="Huo D."/>
            <person name="Li H."/>
            <person name="Cai F."/>
            <person name="Guo X."/>
            <person name="Qiao Z."/>
            <person name="Wang W."/>
            <person name="Yu G."/>
            <person name="Li R."/>
        </authorList>
    </citation>
    <scope>NUCLEOTIDE SEQUENCE [LARGE SCALE GENOMIC DNA]</scope>
    <source>
        <strain evidence="7 8">CHAB 5714</strain>
    </source>
</reference>
<name>A0ABS8I204_9NOSO</name>
<feature type="transmembrane region" description="Helical" evidence="6">
    <location>
        <begin position="37"/>
        <end position="61"/>
    </location>
</feature>
<dbReference type="PANTHER" id="PTHR10057:SF0">
    <property type="entry name" value="TRANSLOCATOR PROTEIN"/>
    <property type="match status" value="1"/>
</dbReference>
<dbReference type="PANTHER" id="PTHR10057">
    <property type="entry name" value="PERIPHERAL-TYPE BENZODIAZEPINE RECEPTOR"/>
    <property type="match status" value="1"/>
</dbReference>
<feature type="transmembrane region" description="Helical" evidence="6">
    <location>
        <begin position="99"/>
        <end position="120"/>
    </location>
</feature>
<comment type="similarity">
    <text evidence="2">Belongs to the TspO/BZRP family.</text>
</comment>
<proteinExistence type="inferred from homology"/>
<sequence length="157" mass="17814">MKARWIITAVSAALFFGGSLLTSLRDPWFQNLQRPDWLTFEFLIPFIWIFIWVCLTISAIIVWEKSSKQSHPWLLMAMYAAIALLTSVYSPIVVELRSLTGGMIAGGLATLLVYILAFLVKPISQKASWLFLPYALWGPFGTYLTWLLIQLNQSAAR</sequence>